<dbReference type="Proteomes" id="UP000054304">
    <property type="component" value="Unassembled WGS sequence"/>
</dbReference>
<feature type="domain" description="PDZ GRASP-type" evidence="3">
    <location>
        <begin position="137"/>
        <end position="218"/>
    </location>
</feature>
<accession>A0A0C7MSW6</accession>
<dbReference type="AlphaFoldDB" id="A0A0C7MSW6"/>
<dbReference type="HOGENOM" id="CLU_073146_1_1_1"/>
<protein>
    <recommendedName>
        <fullName evidence="2">Probable 26S proteasome regulatory subunit p27</fullName>
    </recommendedName>
</protein>
<dbReference type="GO" id="GO:0070682">
    <property type="term" value="P:proteasome regulatory particle assembly"/>
    <property type="evidence" value="ECO:0007669"/>
    <property type="project" value="EnsemblFungi"/>
</dbReference>
<dbReference type="STRING" id="1245769.A0A0C7MSW6"/>
<dbReference type="InterPro" id="IPR035269">
    <property type="entry name" value="PSMD9"/>
</dbReference>
<dbReference type="EMBL" id="LN736360">
    <property type="protein sequence ID" value="CEP60399.1"/>
    <property type="molecule type" value="Genomic_DNA"/>
</dbReference>
<dbReference type="FunFam" id="2.30.42.10:FF:000107">
    <property type="entry name" value="26S proteasome non-ATPase regulatory subunit 9"/>
    <property type="match status" value="1"/>
</dbReference>
<evidence type="ECO:0000256" key="1">
    <source>
        <dbReference type="ARBA" id="ARBA00023186"/>
    </source>
</evidence>
<sequence>MQVENRFDVLSGGVDDPNINAHVAKKISRLSELSTAEIFDLKTEIESELDNLFERLTAQGVDLESSLITPEGFPRSDIDVLQVRLLRRSINMLRNDLRAVIDRAQELMASHFQKLDAKTRRVDDGSAVNYRIPFALVTEVVPGSPAEKAGLLHHDKLVRFGNIHAGNNQSLSALGQVVKNSEDKALAVRVLRADNRFRNLTLTPSKHWAGNGLLGCRLVHV</sequence>
<gene>
    <name evidence="5" type="ORF">LALA0_S01e09868g</name>
</gene>
<dbReference type="SUPFAM" id="SSF50156">
    <property type="entry name" value="PDZ domain-like"/>
    <property type="match status" value="1"/>
</dbReference>
<proteinExistence type="predicted"/>
<dbReference type="Pfam" id="PF18265">
    <property type="entry name" value="Nas2_N"/>
    <property type="match status" value="1"/>
</dbReference>
<evidence type="ECO:0000259" key="4">
    <source>
        <dbReference type="Pfam" id="PF18265"/>
    </source>
</evidence>
<reference evidence="5 6" key="1">
    <citation type="submission" date="2014-12" db="EMBL/GenBank/DDBJ databases">
        <authorList>
            <person name="Neuveglise Cecile"/>
        </authorList>
    </citation>
    <scope>NUCLEOTIDE SEQUENCE [LARGE SCALE GENOMIC DNA]</scope>
    <source>
        <strain evidence="5 6">CBS 12615</strain>
    </source>
</reference>
<evidence type="ECO:0000313" key="5">
    <source>
        <dbReference type="EMBL" id="CEP60399.1"/>
    </source>
</evidence>
<feature type="domain" description="Nas2 N-terminal" evidence="4">
    <location>
        <begin position="37"/>
        <end position="113"/>
    </location>
</feature>
<dbReference type="InterPro" id="IPR036034">
    <property type="entry name" value="PDZ_sf"/>
</dbReference>
<dbReference type="Gene3D" id="6.10.140.1710">
    <property type="match status" value="1"/>
</dbReference>
<dbReference type="Gene3D" id="2.30.42.10">
    <property type="match status" value="1"/>
</dbReference>
<dbReference type="GeneID" id="34683782"/>
<dbReference type="OrthoDB" id="72325at2759"/>
<keyword evidence="6" id="KW-1185">Reference proteome</keyword>
<dbReference type="InterPro" id="IPR024958">
    <property type="entry name" value="GRASP_PDZ"/>
</dbReference>
<evidence type="ECO:0000259" key="3">
    <source>
        <dbReference type="Pfam" id="PF04495"/>
    </source>
</evidence>
<organism evidence="5 6">
    <name type="scientific">Lachancea lanzarotensis</name>
    <dbReference type="NCBI Taxonomy" id="1245769"/>
    <lineage>
        <taxon>Eukaryota</taxon>
        <taxon>Fungi</taxon>
        <taxon>Dikarya</taxon>
        <taxon>Ascomycota</taxon>
        <taxon>Saccharomycotina</taxon>
        <taxon>Saccharomycetes</taxon>
        <taxon>Saccharomycetales</taxon>
        <taxon>Saccharomycetaceae</taxon>
        <taxon>Lachancea</taxon>
    </lineage>
</organism>
<evidence type="ECO:0000256" key="2">
    <source>
        <dbReference type="ARBA" id="ARBA00068021"/>
    </source>
</evidence>
<dbReference type="PANTHER" id="PTHR12651:SF1">
    <property type="entry name" value="26S PROTEASOME NON-ATPASE REGULATORY SUBUNIT 9"/>
    <property type="match status" value="1"/>
</dbReference>
<dbReference type="GO" id="GO:0005634">
    <property type="term" value="C:nucleus"/>
    <property type="evidence" value="ECO:0007669"/>
    <property type="project" value="EnsemblFungi"/>
</dbReference>
<dbReference type="GO" id="GO:0044183">
    <property type="term" value="F:protein folding chaperone"/>
    <property type="evidence" value="ECO:0007669"/>
    <property type="project" value="EnsemblFungi"/>
</dbReference>
<dbReference type="RefSeq" id="XP_022626643.1">
    <property type="nucleotide sequence ID" value="XM_022774558.1"/>
</dbReference>
<dbReference type="Pfam" id="PF04495">
    <property type="entry name" value="GRASP55_65"/>
    <property type="match status" value="1"/>
</dbReference>
<dbReference type="InterPro" id="IPR040815">
    <property type="entry name" value="Nas2_N"/>
</dbReference>
<evidence type="ECO:0000313" key="6">
    <source>
        <dbReference type="Proteomes" id="UP000054304"/>
    </source>
</evidence>
<name>A0A0C7MSW6_9SACH</name>
<dbReference type="GO" id="GO:0005829">
    <property type="term" value="C:cytosol"/>
    <property type="evidence" value="ECO:0007669"/>
    <property type="project" value="EnsemblFungi"/>
</dbReference>
<dbReference type="PANTHER" id="PTHR12651">
    <property type="entry name" value="26S PROTEASOME NON-ATPASE REGULATORY SUBUNIT 9"/>
    <property type="match status" value="1"/>
</dbReference>
<keyword evidence="1" id="KW-0143">Chaperone</keyword>